<comment type="caution">
    <text evidence="1">The sequence shown here is derived from an EMBL/GenBank/DDBJ whole genome shotgun (WGS) entry which is preliminary data.</text>
</comment>
<name>A0A814FMP3_9BILA</name>
<proteinExistence type="predicted"/>
<keyword evidence="3" id="KW-1185">Reference proteome</keyword>
<dbReference type="AlphaFoldDB" id="A0A814FMP3"/>
<dbReference type="OrthoDB" id="10062768at2759"/>
<sequence>MLNFYPILATWRKLSDCKEKCERKLISTLLFATLQYFEIPTGKSDEFLGSIGCYHLVTCQKWLETFVNGSLEDFAMENRGGKHVSTFYEGFPELEMAAKIFATQKCQQKPAELKLSDLAQFIDSKFYELTGQTKDPTAGVIRSESMGTKCKIGHLEYTDENGDLQLIPCHFENDPNVGKTKGLLELAKDLNVNVPAGCLLPQLRDLLSQHPAFKT</sequence>
<dbReference type="Proteomes" id="UP000681722">
    <property type="component" value="Unassembled WGS sequence"/>
</dbReference>
<dbReference type="EMBL" id="CAJOBC010002872">
    <property type="protein sequence ID" value="CAF3755796.1"/>
    <property type="molecule type" value="Genomic_DNA"/>
</dbReference>
<accession>A0A814FMP3</accession>
<gene>
    <name evidence="1" type="ORF">GPM918_LOCUS12870</name>
    <name evidence="2" type="ORF">SRO942_LOCUS12870</name>
</gene>
<organism evidence="1 3">
    <name type="scientific">Didymodactylos carnosus</name>
    <dbReference type="NCBI Taxonomy" id="1234261"/>
    <lineage>
        <taxon>Eukaryota</taxon>
        <taxon>Metazoa</taxon>
        <taxon>Spiralia</taxon>
        <taxon>Gnathifera</taxon>
        <taxon>Rotifera</taxon>
        <taxon>Eurotatoria</taxon>
        <taxon>Bdelloidea</taxon>
        <taxon>Philodinida</taxon>
        <taxon>Philodinidae</taxon>
        <taxon>Didymodactylos</taxon>
    </lineage>
</organism>
<protein>
    <submittedName>
        <fullName evidence="1">Uncharacterized protein</fullName>
    </submittedName>
</protein>
<dbReference type="Proteomes" id="UP000663829">
    <property type="component" value="Unassembled WGS sequence"/>
</dbReference>
<feature type="non-terminal residue" evidence="1">
    <location>
        <position position="1"/>
    </location>
</feature>
<evidence type="ECO:0000313" key="1">
    <source>
        <dbReference type="EMBL" id="CAF0983388.1"/>
    </source>
</evidence>
<evidence type="ECO:0000313" key="2">
    <source>
        <dbReference type="EMBL" id="CAF3755796.1"/>
    </source>
</evidence>
<evidence type="ECO:0000313" key="3">
    <source>
        <dbReference type="Proteomes" id="UP000663829"/>
    </source>
</evidence>
<dbReference type="EMBL" id="CAJNOQ010002872">
    <property type="protein sequence ID" value="CAF0983388.1"/>
    <property type="molecule type" value="Genomic_DNA"/>
</dbReference>
<reference evidence="1" key="1">
    <citation type="submission" date="2021-02" db="EMBL/GenBank/DDBJ databases">
        <authorList>
            <person name="Nowell W R."/>
        </authorList>
    </citation>
    <scope>NUCLEOTIDE SEQUENCE</scope>
</reference>